<organism evidence="2 3">
    <name type="scientific">Athelia psychrophila</name>
    <dbReference type="NCBI Taxonomy" id="1759441"/>
    <lineage>
        <taxon>Eukaryota</taxon>
        <taxon>Fungi</taxon>
        <taxon>Dikarya</taxon>
        <taxon>Basidiomycota</taxon>
        <taxon>Agaricomycotina</taxon>
        <taxon>Agaricomycetes</taxon>
        <taxon>Agaricomycetidae</taxon>
        <taxon>Atheliales</taxon>
        <taxon>Atheliaceae</taxon>
        <taxon>Athelia</taxon>
    </lineage>
</organism>
<sequence>MLSVNVIVASLLAVFATASPVAMSPRADCSTIFSGYLAANATGKLKFRLIISTTFTENAENQVAYLGDGKSPIQVNFQECQSLESGEPVGSSKPGVIYVPSHAKCISITNQENAAGPYYTNLTACDASDYAQRWVIDEANSNAIRWAGDSDEEGTILQGGCGLLGYASHGTGVPTITHSNSQITIVCGGTPLRLTSTAQ</sequence>
<dbReference type="PROSITE" id="PS50231">
    <property type="entry name" value="RICIN_B_LECTIN"/>
    <property type="match status" value="1"/>
</dbReference>
<evidence type="ECO:0000313" key="2">
    <source>
        <dbReference type="EMBL" id="KZP19250.1"/>
    </source>
</evidence>
<accession>A0A166HUK1</accession>
<keyword evidence="3" id="KW-1185">Reference proteome</keyword>
<dbReference type="AlphaFoldDB" id="A0A166HUK1"/>
<name>A0A166HUK1_9AGAM</name>
<dbReference type="OrthoDB" id="3145071at2759"/>
<dbReference type="Proteomes" id="UP000076532">
    <property type="component" value="Unassembled WGS sequence"/>
</dbReference>
<protein>
    <submittedName>
        <fullName evidence="2">Uncharacterized protein</fullName>
    </submittedName>
</protein>
<reference evidence="2 3" key="1">
    <citation type="journal article" date="2016" name="Mol. Biol. Evol.">
        <title>Comparative Genomics of Early-Diverging Mushroom-Forming Fungi Provides Insights into the Origins of Lignocellulose Decay Capabilities.</title>
        <authorList>
            <person name="Nagy L.G."/>
            <person name="Riley R."/>
            <person name="Tritt A."/>
            <person name="Adam C."/>
            <person name="Daum C."/>
            <person name="Floudas D."/>
            <person name="Sun H."/>
            <person name="Yadav J.S."/>
            <person name="Pangilinan J."/>
            <person name="Larsson K.H."/>
            <person name="Matsuura K."/>
            <person name="Barry K."/>
            <person name="Labutti K."/>
            <person name="Kuo R."/>
            <person name="Ohm R.A."/>
            <person name="Bhattacharya S.S."/>
            <person name="Shirouzu T."/>
            <person name="Yoshinaga Y."/>
            <person name="Martin F.M."/>
            <person name="Grigoriev I.V."/>
            <person name="Hibbett D.S."/>
        </authorList>
    </citation>
    <scope>NUCLEOTIDE SEQUENCE [LARGE SCALE GENOMIC DNA]</scope>
    <source>
        <strain evidence="2 3">CBS 109695</strain>
    </source>
</reference>
<feature type="signal peptide" evidence="1">
    <location>
        <begin position="1"/>
        <end position="18"/>
    </location>
</feature>
<gene>
    <name evidence="2" type="ORF">FIBSPDRAFT_1025396</name>
</gene>
<evidence type="ECO:0000313" key="3">
    <source>
        <dbReference type="Proteomes" id="UP000076532"/>
    </source>
</evidence>
<evidence type="ECO:0000256" key="1">
    <source>
        <dbReference type="SAM" id="SignalP"/>
    </source>
</evidence>
<feature type="chain" id="PRO_5007874834" evidence="1">
    <location>
        <begin position="19"/>
        <end position="199"/>
    </location>
</feature>
<keyword evidence="1" id="KW-0732">Signal</keyword>
<dbReference type="EMBL" id="KV417565">
    <property type="protein sequence ID" value="KZP19250.1"/>
    <property type="molecule type" value="Genomic_DNA"/>
</dbReference>
<proteinExistence type="predicted"/>